<dbReference type="Pfam" id="PF03781">
    <property type="entry name" value="FGE-sulfatase"/>
    <property type="match status" value="2"/>
</dbReference>
<feature type="domain" description="Sulfatase-modifying factor enzyme-like" evidence="1">
    <location>
        <begin position="192"/>
        <end position="327"/>
    </location>
</feature>
<sequence length="434" mass="49548">MQHPHDTSAGMAAPPLLALYRDVRARSLDYCAPLALEDYGLQAMPETSPPKWHLAHTTWFFETFLLQPFLPGYAPFNTAFRSLFNSYYNSVGQPFSRARRGLLSRPTLDEVHAWRVTVDRAMARLLTTPHPQHTEIRRRLLIGAHHEMQHQELFFTDIQYSLSCNPLRPAYLPLHHTWLAETAAPPLAWQALPGGVYQIGAEAVQTSAFDFAFDNELPRHRTFLEPFEIAARPISNGEWLAFMADGGYHNPELWLADGWAACQAQQWQAPLYWEHSPHTGWQSFTLYGMQPIDPARPVCHISGYEADAFARWASARLPTEQEWETAVSQLPHNSEHAQFIDSGHYHPQPVRASQWFGSVWEWTASSYAPYPGYRPPAGALGEYNGKFMCNQLVLRGGSCVSDRRQLRPSYRNFFYPADRWQYSGLRLARSAAPH</sequence>
<keyword evidence="3" id="KW-1185">Reference proteome</keyword>
<dbReference type="InterPro" id="IPR042095">
    <property type="entry name" value="SUMF_sf"/>
</dbReference>
<dbReference type="Gene3D" id="3.90.1580.10">
    <property type="entry name" value="paralog of FGE (formylglycine-generating enzyme)"/>
    <property type="match status" value="2"/>
</dbReference>
<accession>A0ABT0E763</accession>
<dbReference type="NCBIfam" id="TIGR03440">
    <property type="entry name" value="egtB_TIGR03440"/>
    <property type="match status" value="1"/>
</dbReference>
<proteinExistence type="predicted"/>
<gene>
    <name evidence="2" type="primary">egtB</name>
    <name evidence="2" type="ORF">MU846_07825</name>
</gene>
<dbReference type="Proteomes" id="UP001165524">
    <property type="component" value="Unassembled WGS sequence"/>
</dbReference>
<organism evidence="2 3">
    <name type="scientific">Alcanivorax quisquiliarum</name>
    <dbReference type="NCBI Taxonomy" id="2933565"/>
    <lineage>
        <taxon>Bacteria</taxon>
        <taxon>Pseudomonadati</taxon>
        <taxon>Pseudomonadota</taxon>
        <taxon>Gammaproteobacteria</taxon>
        <taxon>Oceanospirillales</taxon>
        <taxon>Alcanivoracaceae</taxon>
        <taxon>Alcanivorax</taxon>
    </lineage>
</organism>
<name>A0ABT0E763_9GAMM</name>
<reference evidence="2" key="1">
    <citation type="submission" date="2022-04" db="EMBL/GenBank/DDBJ databases">
        <title>Alcanivorax sp. CY1518 draft genome sequence.</title>
        <authorList>
            <person name="Zhao G."/>
            <person name="An M."/>
        </authorList>
    </citation>
    <scope>NUCLEOTIDE SEQUENCE</scope>
    <source>
        <strain evidence="2">CY1518</strain>
    </source>
</reference>
<dbReference type="InterPro" id="IPR017806">
    <property type="entry name" value="EgtB"/>
</dbReference>
<dbReference type="PANTHER" id="PTHR23150:SF36">
    <property type="entry name" value="HERCYNINE OXYGENASE"/>
    <property type="match status" value="1"/>
</dbReference>
<dbReference type="EMBL" id="JALKII010000004">
    <property type="protein sequence ID" value="MCK0537615.1"/>
    <property type="molecule type" value="Genomic_DNA"/>
</dbReference>
<dbReference type="RefSeq" id="WP_246951382.1">
    <property type="nucleotide sequence ID" value="NZ_JALKII010000004.1"/>
</dbReference>
<evidence type="ECO:0000313" key="2">
    <source>
        <dbReference type="EMBL" id="MCK0537615.1"/>
    </source>
</evidence>
<dbReference type="SUPFAM" id="SSF56436">
    <property type="entry name" value="C-type lectin-like"/>
    <property type="match status" value="1"/>
</dbReference>
<dbReference type="InterPro" id="IPR016187">
    <property type="entry name" value="CTDL_fold"/>
</dbReference>
<dbReference type="InterPro" id="IPR005532">
    <property type="entry name" value="SUMF_dom"/>
</dbReference>
<evidence type="ECO:0000313" key="3">
    <source>
        <dbReference type="Proteomes" id="UP001165524"/>
    </source>
</evidence>
<evidence type="ECO:0000259" key="1">
    <source>
        <dbReference type="Pfam" id="PF03781"/>
    </source>
</evidence>
<dbReference type="PANTHER" id="PTHR23150">
    <property type="entry name" value="SULFATASE MODIFYING FACTOR 1, 2"/>
    <property type="match status" value="1"/>
</dbReference>
<dbReference type="InterPro" id="IPR051043">
    <property type="entry name" value="Sulfatase_Mod_Factor_Kinase"/>
</dbReference>
<protein>
    <submittedName>
        <fullName evidence="2">Ergothioneine biosynthesis protein EgtB</fullName>
    </submittedName>
</protein>
<comment type="caution">
    <text evidence="2">The sequence shown here is derived from an EMBL/GenBank/DDBJ whole genome shotgun (WGS) entry which is preliminary data.</text>
</comment>
<feature type="domain" description="Sulfatase-modifying factor enzyme-like" evidence="1">
    <location>
        <begin position="336"/>
        <end position="429"/>
    </location>
</feature>